<dbReference type="Proteomes" id="UP000615026">
    <property type="component" value="Unassembled WGS sequence"/>
</dbReference>
<name>A0A928ZSI7_LEPEC</name>
<dbReference type="InterPro" id="IPR045794">
    <property type="entry name" value="Trypco1"/>
</dbReference>
<evidence type="ECO:0000259" key="1">
    <source>
        <dbReference type="Pfam" id="PF19493"/>
    </source>
</evidence>
<reference evidence="2" key="1">
    <citation type="submission" date="2020-10" db="EMBL/GenBank/DDBJ databases">
        <authorList>
            <person name="Castelo-Branco R."/>
            <person name="Eusebio N."/>
            <person name="Adriana R."/>
            <person name="Vieira A."/>
            <person name="Brugerolle De Fraissinette N."/>
            <person name="Rezende De Castro R."/>
            <person name="Schneider M.P."/>
            <person name="Vasconcelos V."/>
            <person name="Leao P.N."/>
        </authorList>
    </citation>
    <scope>NUCLEOTIDE SEQUENCE</scope>
    <source>
        <strain evidence="2">LEGE 11479</strain>
    </source>
</reference>
<organism evidence="2 3">
    <name type="scientific">Leptolyngbya cf. ectocarpi LEGE 11479</name>
    <dbReference type="NCBI Taxonomy" id="1828722"/>
    <lineage>
        <taxon>Bacteria</taxon>
        <taxon>Bacillati</taxon>
        <taxon>Cyanobacteriota</taxon>
        <taxon>Cyanophyceae</taxon>
        <taxon>Leptolyngbyales</taxon>
        <taxon>Leptolyngbyaceae</taxon>
        <taxon>Leptolyngbya group</taxon>
        <taxon>Leptolyngbya</taxon>
    </lineage>
</organism>
<dbReference type="RefSeq" id="WP_193991981.1">
    <property type="nucleotide sequence ID" value="NZ_JADEXP010000036.1"/>
</dbReference>
<evidence type="ECO:0000313" key="3">
    <source>
        <dbReference type="Proteomes" id="UP000615026"/>
    </source>
</evidence>
<evidence type="ECO:0000313" key="2">
    <source>
        <dbReference type="EMBL" id="MBE9066312.1"/>
    </source>
</evidence>
<protein>
    <recommendedName>
        <fullName evidence="1">Trypsin-co-occurring domain-containing protein</fullName>
    </recommendedName>
</protein>
<feature type="domain" description="Trypsin-co-occurring" evidence="1">
    <location>
        <begin position="6"/>
        <end position="98"/>
    </location>
</feature>
<dbReference type="AlphaFoldDB" id="A0A928ZSI7"/>
<gene>
    <name evidence="2" type="ORF">IQ260_06570</name>
</gene>
<comment type="caution">
    <text evidence="2">The sequence shown here is derived from an EMBL/GenBank/DDBJ whole genome shotgun (WGS) entry which is preliminary data.</text>
</comment>
<dbReference type="Pfam" id="PF19493">
    <property type="entry name" value="Trypco1"/>
    <property type="match status" value="1"/>
</dbReference>
<sequence length="105" mass="11849">MATQLIELEDGTLIEVEVPNDQARQISNRFASKVNKTLDDIKPMLLNVCRPVTETFREINKEMEVDQAEVEIGFSFEGEGNLYITKAKANANLVIKLVLKPKKTL</sequence>
<proteinExistence type="predicted"/>
<dbReference type="EMBL" id="JADEXP010000036">
    <property type="protein sequence ID" value="MBE9066312.1"/>
    <property type="molecule type" value="Genomic_DNA"/>
</dbReference>
<keyword evidence="3" id="KW-1185">Reference proteome</keyword>
<accession>A0A928ZSI7</accession>
<dbReference type="NCBIfam" id="NF041216">
    <property type="entry name" value="CU044_2847_fam"/>
    <property type="match status" value="1"/>
</dbReference>